<keyword evidence="3" id="KW-1185">Reference proteome</keyword>
<accession>A0A135UZL2</accession>
<reference evidence="2 3" key="1">
    <citation type="submission" date="2014-02" db="EMBL/GenBank/DDBJ databases">
        <title>The genome sequence of Colletotrichum salicis CBS 607.94.</title>
        <authorList>
            <person name="Baroncelli R."/>
            <person name="Thon M.R."/>
        </authorList>
    </citation>
    <scope>NUCLEOTIDE SEQUENCE [LARGE SCALE GENOMIC DNA]</scope>
    <source>
        <strain evidence="2 3">CBS 607.94</strain>
    </source>
</reference>
<feature type="compositionally biased region" description="Basic residues" evidence="1">
    <location>
        <begin position="21"/>
        <end position="34"/>
    </location>
</feature>
<protein>
    <submittedName>
        <fullName evidence="2">Uncharacterized protein</fullName>
    </submittedName>
</protein>
<gene>
    <name evidence="2" type="ORF">CSAL01_03772</name>
</gene>
<evidence type="ECO:0000256" key="1">
    <source>
        <dbReference type="SAM" id="MobiDB-lite"/>
    </source>
</evidence>
<sequence>MPLDRPPPLRLDSTLDSQNQGKRKALRRTPHSSRHTAASRSEDSVSQLPHPHPSRPYRACAASLYLHADHSSESTPRRFRDRNTARRIETASSPRQTPYISHDNDSPTLIATRSPERRFYTLTSRQTTESRV</sequence>
<feature type="region of interest" description="Disordered" evidence="1">
    <location>
        <begin position="1"/>
        <end position="110"/>
    </location>
</feature>
<dbReference type="AlphaFoldDB" id="A0A135UZL2"/>
<evidence type="ECO:0000313" key="2">
    <source>
        <dbReference type="EMBL" id="KXH65839.1"/>
    </source>
</evidence>
<comment type="caution">
    <text evidence="2">The sequence shown here is derived from an EMBL/GenBank/DDBJ whole genome shotgun (WGS) entry which is preliminary data.</text>
</comment>
<dbReference type="EMBL" id="JFFI01000801">
    <property type="protein sequence ID" value="KXH65839.1"/>
    <property type="molecule type" value="Genomic_DNA"/>
</dbReference>
<proteinExistence type="predicted"/>
<feature type="compositionally biased region" description="Basic and acidic residues" evidence="1">
    <location>
        <begin position="67"/>
        <end position="89"/>
    </location>
</feature>
<evidence type="ECO:0000313" key="3">
    <source>
        <dbReference type="Proteomes" id="UP000070121"/>
    </source>
</evidence>
<feature type="compositionally biased region" description="Polar residues" evidence="1">
    <location>
        <begin position="90"/>
        <end position="99"/>
    </location>
</feature>
<dbReference type="OrthoDB" id="10546009at2759"/>
<feature type="compositionally biased region" description="Polar residues" evidence="1">
    <location>
        <begin position="35"/>
        <end position="47"/>
    </location>
</feature>
<dbReference type="Proteomes" id="UP000070121">
    <property type="component" value="Unassembled WGS sequence"/>
</dbReference>
<name>A0A135UZL2_9PEZI</name>
<organism evidence="2 3">
    <name type="scientific">Colletotrichum salicis</name>
    <dbReference type="NCBI Taxonomy" id="1209931"/>
    <lineage>
        <taxon>Eukaryota</taxon>
        <taxon>Fungi</taxon>
        <taxon>Dikarya</taxon>
        <taxon>Ascomycota</taxon>
        <taxon>Pezizomycotina</taxon>
        <taxon>Sordariomycetes</taxon>
        <taxon>Hypocreomycetidae</taxon>
        <taxon>Glomerellales</taxon>
        <taxon>Glomerellaceae</taxon>
        <taxon>Colletotrichum</taxon>
        <taxon>Colletotrichum acutatum species complex</taxon>
    </lineage>
</organism>